<keyword evidence="1" id="KW-1133">Transmembrane helix</keyword>
<name>A0A7W6CHA3_9SPHN</name>
<comment type="caution">
    <text evidence="2">The sequence shown here is derived from an EMBL/GenBank/DDBJ whole genome shotgun (WGS) entry which is preliminary data.</text>
</comment>
<feature type="transmembrane region" description="Helical" evidence="1">
    <location>
        <begin position="20"/>
        <end position="43"/>
    </location>
</feature>
<dbReference type="EMBL" id="JACIDX010000004">
    <property type="protein sequence ID" value="MBB3954323.1"/>
    <property type="molecule type" value="Genomic_DNA"/>
</dbReference>
<evidence type="ECO:0000256" key="1">
    <source>
        <dbReference type="SAM" id="Phobius"/>
    </source>
</evidence>
<evidence type="ECO:0000313" key="2">
    <source>
        <dbReference type="EMBL" id="MBB3954323.1"/>
    </source>
</evidence>
<reference evidence="2 3" key="1">
    <citation type="submission" date="2020-08" db="EMBL/GenBank/DDBJ databases">
        <title>Genomic Encyclopedia of Type Strains, Phase IV (KMG-IV): sequencing the most valuable type-strain genomes for metagenomic binning, comparative biology and taxonomic classification.</title>
        <authorList>
            <person name="Goeker M."/>
        </authorList>
    </citation>
    <scope>NUCLEOTIDE SEQUENCE [LARGE SCALE GENOMIC DNA]</scope>
    <source>
        <strain evidence="2 3">DSM 27057</strain>
    </source>
</reference>
<gene>
    <name evidence="2" type="ORF">GGR38_001250</name>
</gene>
<dbReference type="Proteomes" id="UP000548867">
    <property type="component" value="Unassembled WGS sequence"/>
</dbReference>
<evidence type="ECO:0000313" key="3">
    <source>
        <dbReference type="Proteomes" id="UP000548867"/>
    </source>
</evidence>
<accession>A0A7W6CHA3</accession>
<keyword evidence="3" id="KW-1185">Reference proteome</keyword>
<dbReference type="AlphaFoldDB" id="A0A7W6CHA3"/>
<keyword evidence="1" id="KW-0472">Membrane</keyword>
<dbReference type="RefSeq" id="WP_183623740.1">
    <property type="nucleotide sequence ID" value="NZ_JACIDX010000004.1"/>
</dbReference>
<keyword evidence="1" id="KW-0812">Transmembrane</keyword>
<proteinExistence type="predicted"/>
<protein>
    <submittedName>
        <fullName evidence="2">Uncharacterized protein</fullName>
    </submittedName>
</protein>
<organism evidence="2 3">
    <name type="scientific">Novosphingobium sediminicola</name>
    <dbReference type="NCBI Taxonomy" id="563162"/>
    <lineage>
        <taxon>Bacteria</taxon>
        <taxon>Pseudomonadati</taxon>
        <taxon>Pseudomonadota</taxon>
        <taxon>Alphaproteobacteria</taxon>
        <taxon>Sphingomonadales</taxon>
        <taxon>Sphingomonadaceae</taxon>
        <taxon>Novosphingobium</taxon>
    </lineage>
</organism>
<sequence length="47" mass="5076">MIGPEPTPKNKSASGGIPRWLIYMFAGKMALAIAIVAGVIWWAHRAP</sequence>